<feature type="domain" description="NADAR" evidence="1">
    <location>
        <begin position="28"/>
        <end position="177"/>
    </location>
</feature>
<dbReference type="SUPFAM" id="SSF143990">
    <property type="entry name" value="YbiA-like"/>
    <property type="match status" value="1"/>
</dbReference>
<sequence>MNGLGTLKVFKFQEVMAAVHTYGNKFTFFYTNKSPFSQFYPAEFEVAGTKYVCAEQYMMHQKAKLFGDQEIAPQILIAEKPMQMKALGRKVKNFNETIWKENRERIVQEGNLAKFSQNDHLKEALFQTKGTLLVEASPRDRIWGIGLGESNPKAMDPKQWRGQNLLGKILTDVRETLMAEEEN</sequence>
<gene>
    <name evidence="2" type="ORF">HOLleu_25761</name>
</gene>
<protein>
    <submittedName>
        <fullName evidence="2">Riboflavin biosynthesis protein PYRR, chloroplastic</fullName>
    </submittedName>
</protein>
<dbReference type="NCBIfam" id="TIGR02464">
    <property type="entry name" value="ribofla_fusion"/>
    <property type="match status" value="1"/>
</dbReference>
<comment type="caution">
    <text evidence="2">The sequence shown here is derived from an EMBL/GenBank/DDBJ whole genome shotgun (WGS) entry which is preliminary data.</text>
</comment>
<proteinExistence type="predicted"/>
<organism evidence="2 3">
    <name type="scientific">Holothuria leucospilota</name>
    <name type="common">Black long sea cucumber</name>
    <name type="synonym">Mertensiothuria leucospilota</name>
    <dbReference type="NCBI Taxonomy" id="206669"/>
    <lineage>
        <taxon>Eukaryota</taxon>
        <taxon>Metazoa</taxon>
        <taxon>Echinodermata</taxon>
        <taxon>Eleutherozoa</taxon>
        <taxon>Echinozoa</taxon>
        <taxon>Holothuroidea</taxon>
        <taxon>Aspidochirotacea</taxon>
        <taxon>Aspidochirotida</taxon>
        <taxon>Holothuriidae</taxon>
        <taxon>Holothuria</taxon>
    </lineage>
</organism>
<dbReference type="CDD" id="cd15457">
    <property type="entry name" value="NADAR"/>
    <property type="match status" value="1"/>
</dbReference>
<name>A0A9Q1BT32_HOLLE</name>
<keyword evidence="3" id="KW-1185">Reference proteome</keyword>
<dbReference type="Gene3D" id="1.10.357.40">
    <property type="entry name" value="YbiA-like"/>
    <property type="match status" value="1"/>
</dbReference>
<dbReference type="EMBL" id="JAIZAY010000012">
    <property type="protein sequence ID" value="KAJ8032275.1"/>
    <property type="molecule type" value="Genomic_DNA"/>
</dbReference>
<dbReference type="OrthoDB" id="206452at2759"/>
<dbReference type="Pfam" id="PF08719">
    <property type="entry name" value="NADAR"/>
    <property type="match status" value="1"/>
</dbReference>
<evidence type="ECO:0000313" key="2">
    <source>
        <dbReference type="EMBL" id="KAJ8032275.1"/>
    </source>
</evidence>
<dbReference type="InterPro" id="IPR037238">
    <property type="entry name" value="YbiA-like_sf"/>
</dbReference>
<dbReference type="Proteomes" id="UP001152320">
    <property type="component" value="Chromosome 12"/>
</dbReference>
<reference evidence="2" key="1">
    <citation type="submission" date="2021-10" db="EMBL/GenBank/DDBJ databases">
        <title>Tropical sea cucumber genome reveals ecological adaptation and Cuvierian tubules defense mechanism.</title>
        <authorList>
            <person name="Chen T."/>
        </authorList>
    </citation>
    <scope>NUCLEOTIDE SEQUENCE</scope>
    <source>
        <strain evidence="2">Nanhai2018</strain>
        <tissue evidence="2">Muscle</tissue>
    </source>
</reference>
<dbReference type="InterPro" id="IPR012816">
    <property type="entry name" value="NADAR"/>
</dbReference>
<evidence type="ECO:0000313" key="3">
    <source>
        <dbReference type="Proteomes" id="UP001152320"/>
    </source>
</evidence>
<evidence type="ECO:0000259" key="1">
    <source>
        <dbReference type="Pfam" id="PF08719"/>
    </source>
</evidence>
<accession>A0A9Q1BT32</accession>
<dbReference type="AlphaFoldDB" id="A0A9Q1BT32"/>